<accession>X1FL36</accession>
<comment type="caution">
    <text evidence="1">The sequence shown here is derived from an EMBL/GenBank/DDBJ whole genome shotgun (WGS) entry which is preliminary data.</text>
</comment>
<gene>
    <name evidence="1" type="ORF">S03H2_19943</name>
</gene>
<protein>
    <recommendedName>
        <fullName evidence="2">Secreted protein</fullName>
    </recommendedName>
</protein>
<evidence type="ECO:0008006" key="2">
    <source>
        <dbReference type="Google" id="ProtNLM"/>
    </source>
</evidence>
<proteinExistence type="predicted"/>
<dbReference type="EMBL" id="BARU01010462">
    <property type="protein sequence ID" value="GAH33245.1"/>
    <property type="molecule type" value="Genomic_DNA"/>
</dbReference>
<feature type="non-terminal residue" evidence="1">
    <location>
        <position position="76"/>
    </location>
</feature>
<reference evidence="1" key="1">
    <citation type="journal article" date="2014" name="Front. Microbiol.">
        <title>High frequency of phylogenetically diverse reductive dehalogenase-homologous genes in deep subseafloor sedimentary metagenomes.</title>
        <authorList>
            <person name="Kawai M."/>
            <person name="Futagami T."/>
            <person name="Toyoda A."/>
            <person name="Takaki Y."/>
            <person name="Nishi S."/>
            <person name="Hori S."/>
            <person name="Arai W."/>
            <person name="Tsubouchi T."/>
            <person name="Morono Y."/>
            <person name="Uchiyama I."/>
            <person name="Ito T."/>
            <person name="Fujiyama A."/>
            <person name="Inagaki F."/>
            <person name="Takami H."/>
        </authorList>
    </citation>
    <scope>NUCLEOTIDE SEQUENCE</scope>
    <source>
        <strain evidence="1">Expedition CK06-06</strain>
    </source>
</reference>
<organism evidence="1">
    <name type="scientific">marine sediment metagenome</name>
    <dbReference type="NCBI Taxonomy" id="412755"/>
    <lineage>
        <taxon>unclassified sequences</taxon>
        <taxon>metagenomes</taxon>
        <taxon>ecological metagenomes</taxon>
    </lineage>
</organism>
<evidence type="ECO:0000313" key="1">
    <source>
        <dbReference type="EMBL" id="GAH33245.1"/>
    </source>
</evidence>
<sequence>MHVKAMWDGPPHAVLAAMKLATGLFCLGALIVSSLSTGCSTDAGGSASASDDALTGTMDIGTFVIDAPRSGGTYAT</sequence>
<dbReference type="AlphaFoldDB" id="X1FL36"/>
<name>X1FL36_9ZZZZ</name>